<dbReference type="STRING" id="2325.TKV_c16680"/>
<evidence type="ECO:0000313" key="6">
    <source>
        <dbReference type="EMBL" id="AIS52822.1"/>
    </source>
</evidence>
<dbReference type="SUPFAM" id="SSF52151">
    <property type="entry name" value="FabD/lysophospholipase-like"/>
    <property type="match status" value="1"/>
</dbReference>
<feature type="short sequence motif" description="GXGXXG" evidence="4">
    <location>
        <begin position="8"/>
        <end position="13"/>
    </location>
</feature>
<dbReference type="PROSITE" id="PS51635">
    <property type="entry name" value="PNPLA"/>
    <property type="match status" value="1"/>
</dbReference>
<dbReference type="InterPro" id="IPR016035">
    <property type="entry name" value="Acyl_Trfase/lysoPLipase"/>
</dbReference>
<dbReference type="Pfam" id="PF01734">
    <property type="entry name" value="Patatin"/>
    <property type="match status" value="1"/>
</dbReference>
<dbReference type="GO" id="GO:0016042">
    <property type="term" value="P:lipid catabolic process"/>
    <property type="evidence" value="ECO:0007669"/>
    <property type="project" value="UniProtKB-UniRule"/>
</dbReference>
<dbReference type="EMBL" id="CP009170">
    <property type="protein sequence ID" value="AIS52822.1"/>
    <property type="molecule type" value="Genomic_DNA"/>
</dbReference>
<dbReference type="Proteomes" id="UP000029669">
    <property type="component" value="Chromosome"/>
</dbReference>
<evidence type="ECO:0000256" key="1">
    <source>
        <dbReference type="ARBA" id="ARBA00022801"/>
    </source>
</evidence>
<keyword evidence="2 4" id="KW-0442">Lipid degradation</keyword>
<sequence>MYGVVLEGGGARGAYQIGVYKALIEEGIEVGGIAGTSVGALNGAVLVQGDFEKAYELWYDISYSKVIKAEDEEIEKLKKGKLEREDILLLVQRLKGIIGDGGLDITPLRNLLQEVIDEDKIRRSGKDFGIVTVSLSDLKPLELYIEDIPQGKLVDYLMASAYLPVFKREKIDGKKYIDGGIYNNLPANLLMDKGYKDLIVIRTGSFGIVRKLDFKGLNVLVISPKEDLGGILDFDKNLSRYNLKLGYFDGLKALKGLKGYKYYIHPEEKEEFFINYLLNLEGEKIKDIKEIFRINQEIPDKRALFEFIIPRLCGILDLKDTADYEEIFLALLENLAETYDVDRFKVYTYAELIEEIKRKVRIEEEEEEGNIIEKIIKKVDVLSLFTKSEVIKELGRIIFS</sequence>
<dbReference type="KEGG" id="tki:TKV_c16680"/>
<reference evidence="7" key="1">
    <citation type="journal article" date="2015" name="Genome Announc.">
        <title>Whole-Genome Sequences of 80 Environmental and Clinical Isolates of Burkholderia pseudomallei.</title>
        <authorList>
            <person name="Johnson S.L."/>
            <person name="Baker A.L."/>
            <person name="Chain P.S."/>
            <person name="Currie B.J."/>
            <person name="Daligault H.E."/>
            <person name="Davenport K.W."/>
            <person name="Davis C.B."/>
            <person name="Inglis T.J."/>
            <person name="Kaestli M."/>
            <person name="Koren S."/>
            <person name="Mayo M."/>
            <person name="Merritt A.J."/>
            <person name="Price E.P."/>
            <person name="Sarovich D.S."/>
            <person name="Warner J."/>
            <person name="Rosovitz M.J."/>
        </authorList>
    </citation>
    <scope>NUCLEOTIDE SEQUENCE [LARGE SCALE GENOMIC DNA]</scope>
    <source>
        <strain evidence="7">DSM 2030</strain>
    </source>
</reference>
<keyword evidence="7" id="KW-1185">Reference proteome</keyword>
<evidence type="ECO:0000256" key="2">
    <source>
        <dbReference type="ARBA" id="ARBA00022963"/>
    </source>
</evidence>
<dbReference type="AlphaFoldDB" id="A0A097ASQ7"/>
<feature type="active site" description="Nucleophile" evidence="4">
    <location>
        <position position="37"/>
    </location>
</feature>
<dbReference type="PANTHER" id="PTHR14226">
    <property type="entry name" value="NEUROPATHY TARGET ESTERASE/SWISS CHEESE D.MELANOGASTER"/>
    <property type="match status" value="1"/>
</dbReference>
<protein>
    <submittedName>
        <fullName evidence="6">Patatin</fullName>
    </submittedName>
</protein>
<feature type="domain" description="PNPLA" evidence="5">
    <location>
        <begin position="4"/>
        <end position="191"/>
    </location>
</feature>
<evidence type="ECO:0000313" key="7">
    <source>
        <dbReference type="Proteomes" id="UP000029669"/>
    </source>
</evidence>
<accession>A0A097ASQ7</accession>
<dbReference type="GO" id="GO:0016787">
    <property type="term" value="F:hydrolase activity"/>
    <property type="evidence" value="ECO:0007669"/>
    <property type="project" value="UniProtKB-UniRule"/>
</dbReference>
<dbReference type="InterPro" id="IPR002641">
    <property type="entry name" value="PNPLA_dom"/>
</dbReference>
<dbReference type="PANTHER" id="PTHR14226:SF29">
    <property type="entry name" value="NEUROPATHY TARGET ESTERASE SWS"/>
    <property type="match status" value="1"/>
</dbReference>
<feature type="active site" description="Proton acceptor" evidence="4">
    <location>
        <position position="178"/>
    </location>
</feature>
<keyword evidence="3 4" id="KW-0443">Lipid metabolism</keyword>
<evidence type="ECO:0000256" key="4">
    <source>
        <dbReference type="PROSITE-ProRule" id="PRU01161"/>
    </source>
</evidence>
<dbReference type="CDD" id="cd07209">
    <property type="entry name" value="Pat_hypo_Ecoli_Z1214_like"/>
    <property type="match status" value="1"/>
</dbReference>
<dbReference type="InterPro" id="IPR050301">
    <property type="entry name" value="NTE"/>
</dbReference>
<keyword evidence="1 4" id="KW-0378">Hydrolase</keyword>
<organism evidence="6 7">
    <name type="scientific">Thermoanaerobacter kivui</name>
    <name type="common">Acetogenium kivui</name>
    <dbReference type="NCBI Taxonomy" id="2325"/>
    <lineage>
        <taxon>Bacteria</taxon>
        <taxon>Bacillati</taxon>
        <taxon>Bacillota</taxon>
        <taxon>Clostridia</taxon>
        <taxon>Thermoanaerobacterales</taxon>
        <taxon>Thermoanaerobacteraceae</taxon>
        <taxon>Thermoanaerobacter</taxon>
    </lineage>
</organism>
<dbReference type="eggNOG" id="COG1752">
    <property type="taxonomic scope" value="Bacteria"/>
</dbReference>
<name>A0A097ASQ7_THEKI</name>
<feature type="short sequence motif" description="GXSXG" evidence="4">
    <location>
        <begin position="35"/>
        <end position="39"/>
    </location>
</feature>
<proteinExistence type="predicted"/>
<dbReference type="RefSeq" id="WP_014063134.1">
    <property type="nucleotide sequence ID" value="NZ_CP009170.1"/>
</dbReference>
<dbReference type="OrthoDB" id="9770965at2"/>
<feature type="short sequence motif" description="DGA/G" evidence="4">
    <location>
        <begin position="178"/>
        <end position="180"/>
    </location>
</feature>
<evidence type="ECO:0000259" key="5">
    <source>
        <dbReference type="PROSITE" id="PS51635"/>
    </source>
</evidence>
<dbReference type="HOGENOM" id="CLU_034454_3_0_9"/>
<evidence type="ECO:0000256" key="3">
    <source>
        <dbReference type="ARBA" id="ARBA00023098"/>
    </source>
</evidence>
<gene>
    <name evidence="6" type="ORF">TKV_c16680</name>
</gene>
<dbReference type="Gene3D" id="3.40.1090.10">
    <property type="entry name" value="Cytosolic phospholipase A2 catalytic domain"/>
    <property type="match status" value="2"/>
</dbReference>